<comment type="caution">
    <text evidence="2">The sequence shown here is derived from an EMBL/GenBank/DDBJ whole genome shotgun (WGS) entry which is preliminary data.</text>
</comment>
<gene>
    <name evidence="2" type="ORF">SLEP1_g3118</name>
</gene>
<evidence type="ECO:0000256" key="1">
    <source>
        <dbReference type="SAM" id="Phobius"/>
    </source>
</evidence>
<dbReference type="EMBL" id="BPVZ01000003">
    <property type="protein sequence ID" value="GKU88907.1"/>
    <property type="molecule type" value="Genomic_DNA"/>
</dbReference>
<proteinExistence type="predicted"/>
<name>A0AAV5HT25_9ROSI</name>
<organism evidence="2 3">
    <name type="scientific">Rubroshorea leprosula</name>
    <dbReference type="NCBI Taxonomy" id="152421"/>
    <lineage>
        <taxon>Eukaryota</taxon>
        <taxon>Viridiplantae</taxon>
        <taxon>Streptophyta</taxon>
        <taxon>Embryophyta</taxon>
        <taxon>Tracheophyta</taxon>
        <taxon>Spermatophyta</taxon>
        <taxon>Magnoliopsida</taxon>
        <taxon>eudicotyledons</taxon>
        <taxon>Gunneridae</taxon>
        <taxon>Pentapetalae</taxon>
        <taxon>rosids</taxon>
        <taxon>malvids</taxon>
        <taxon>Malvales</taxon>
        <taxon>Dipterocarpaceae</taxon>
        <taxon>Rubroshorea</taxon>
    </lineage>
</organism>
<keyword evidence="1" id="KW-0812">Transmembrane</keyword>
<evidence type="ECO:0000313" key="2">
    <source>
        <dbReference type="EMBL" id="GKU88907.1"/>
    </source>
</evidence>
<accession>A0AAV5HT25</accession>
<dbReference type="AlphaFoldDB" id="A0AAV5HT25"/>
<reference evidence="2 3" key="1">
    <citation type="journal article" date="2021" name="Commun. Biol.">
        <title>The genome of Shorea leprosula (Dipterocarpaceae) highlights the ecological relevance of drought in aseasonal tropical rainforests.</title>
        <authorList>
            <person name="Ng K.K.S."/>
            <person name="Kobayashi M.J."/>
            <person name="Fawcett J.A."/>
            <person name="Hatakeyama M."/>
            <person name="Paape T."/>
            <person name="Ng C.H."/>
            <person name="Ang C.C."/>
            <person name="Tnah L.H."/>
            <person name="Lee C.T."/>
            <person name="Nishiyama T."/>
            <person name="Sese J."/>
            <person name="O'Brien M.J."/>
            <person name="Copetti D."/>
            <person name="Mohd Noor M.I."/>
            <person name="Ong R.C."/>
            <person name="Putra M."/>
            <person name="Sireger I.Z."/>
            <person name="Indrioko S."/>
            <person name="Kosugi Y."/>
            <person name="Izuno A."/>
            <person name="Isagi Y."/>
            <person name="Lee S.L."/>
            <person name="Shimizu K.K."/>
        </authorList>
    </citation>
    <scope>NUCLEOTIDE SEQUENCE [LARGE SCALE GENOMIC DNA]</scope>
    <source>
        <strain evidence="2">214</strain>
    </source>
</reference>
<protein>
    <submittedName>
        <fullName evidence="2">Uncharacterized protein</fullName>
    </submittedName>
</protein>
<keyword evidence="3" id="KW-1185">Reference proteome</keyword>
<evidence type="ECO:0000313" key="3">
    <source>
        <dbReference type="Proteomes" id="UP001054252"/>
    </source>
</evidence>
<feature type="transmembrane region" description="Helical" evidence="1">
    <location>
        <begin position="30"/>
        <end position="49"/>
    </location>
</feature>
<keyword evidence="1" id="KW-1133">Transmembrane helix</keyword>
<sequence length="52" mass="5685">MNTDLLPAVTDACCCVLGTYLLLRAGYRSAATCWIPICCPIYCLVVFSLPKK</sequence>
<keyword evidence="1" id="KW-0472">Membrane</keyword>
<dbReference type="Proteomes" id="UP001054252">
    <property type="component" value="Unassembled WGS sequence"/>
</dbReference>